<proteinExistence type="predicted"/>
<dbReference type="Proteomes" id="UP000464318">
    <property type="component" value="Chromosome"/>
</dbReference>
<dbReference type="InterPro" id="IPR005135">
    <property type="entry name" value="Endo/exonuclease/phosphatase"/>
</dbReference>
<dbReference type="GO" id="GO:0003824">
    <property type="term" value="F:catalytic activity"/>
    <property type="evidence" value="ECO:0007669"/>
    <property type="project" value="InterPro"/>
</dbReference>
<protein>
    <submittedName>
        <fullName evidence="1">Uncharacterized protein</fullName>
    </submittedName>
</protein>
<dbReference type="AlphaFoldDB" id="A0A6P1QSB3"/>
<dbReference type="InterPro" id="IPR051916">
    <property type="entry name" value="GPI-anchor_lipid_remodeler"/>
</dbReference>
<accession>A0A6P1QSB3</accession>
<dbReference type="KEGG" id="bcad:DBX24_03315"/>
<sequence length="321" mass="36667">MRRLLLVGHISTALVLSATVLNAYISPVVNAWLNFFSLVFPVVLVVYFVLCALWIFIRWRYAVFFLCLSFVFINPIKRWVNFSSKSHQSSDIKVMSFNVHNGFYGEKEIAEYINTENPDLIFLQEASFLGEKEYHFSDLKFKYQADYCVILSKFPIQSEGLLNISRHGYIGKAIYADVDCHGQRLRLVNYYLEPFQLSDSERQAENISGSYLEKFLFTFKEHAGQADALQSSIKASPYPLLVAGDMNAVPNSYEYYTISRGLTDAFQSAGRGIGVSFREVIMPIKIDYIFSSEGIEPLSCHIAKTRNLSDHQPIIAEFSLR</sequence>
<dbReference type="Pfam" id="PF03372">
    <property type="entry name" value="Exo_endo_phos"/>
    <property type="match status" value="1"/>
</dbReference>
<keyword evidence="2" id="KW-1185">Reference proteome</keyword>
<evidence type="ECO:0000313" key="2">
    <source>
        <dbReference type="Proteomes" id="UP000464318"/>
    </source>
</evidence>
<gene>
    <name evidence="1" type="ORF">DBX24_03315</name>
</gene>
<dbReference type="EMBL" id="CP029149">
    <property type="protein sequence ID" value="QHN64992.1"/>
    <property type="molecule type" value="Genomic_DNA"/>
</dbReference>
<dbReference type="OrthoDB" id="635146at2"/>
<dbReference type="Gene3D" id="3.60.10.10">
    <property type="entry name" value="Endonuclease/exonuclease/phosphatase"/>
    <property type="match status" value="1"/>
</dbReference>
<dbReference type="InterPro" id="IPR036691">
    <property type="entry name" value="Endo/exonu/phosph_ase_sf"/>
</dbReference>
<dbReference type="CDD" id="cd09084">
    <property type="entry name" value="EEP-2"/>
    <property type="match status" value="1"/>
</dbReference>
<dbReference type="PANTHER" id="PTHR14859">
    <property type="entry name" value="CALCOFLUOR WHITE HYPERSENSITIVE PROTEIN PRECURSOR"/>
    <property type="match status" value="1"/>
</dbReference>
<dbReference type="GO" id="GO:0006506">
    <property type="term" value="P:GPI anchor biosynthetic process"/>
    <property type="evidence" value="ECO:0007669"/>
    <property type="project" value="TreeGrafter"/>
</dbReference>
<organism evidence="1 2">
    <name type="scientific">Bergeyella cardium</name>
    <dbReference type="NCBI Taxonomy" id="1585976"/>
    <lineage>
        <taxon>Bacteria</taxon>
        <taxon>Pseudomonadati</taxon>
        <taxon>Bacteroidota</taxon>
        <taxon>Flavobacteriia</taxon>
        <taxon>Flavobacteriales</taxon>
        <taxon>Weeksellaceae</taxon>
        <taxon>Bergeyella</taxon>
    </lineage>
</organism>
<reference evidence="1 2" key="1">
    <citation type="submission" date="2018-04" db="EMBL/GenBank/DDBJ databases">
        <title>Characteristic and Complete Genome Sequencing of A Novel Member of Infective Endocarditis Causative Bacteria: Bergeyella cardium QL-PH.</title>
        <authorList>
            <person name="Pan H."/>
            <person name="Sun E."/>
            <person name="Zhang Y."/>
        </authorList>
    </citation>
    <scope>NUCLEOTIDE SEQUENCE [LARGE SCALE GENOMIC DNA]</scope>
    <source>
        <strain evidence="1 2">HPQL</strain>
    </source>
</reference>
<evidence type="ECO:0000313" key="1">
    <source>
        <dbReference type="EMBL" id="QHN64992.1"/>
    </source>
</evidence>
<name>A0A6P1QSB3_9FLAO</name>
<dbReference type="RefSeq" id="WP_160223981.1">
    <property type="nucleotide sequence ID" value="NZ_CP029149.1"/>
</dbReference>
<dbReference type="SUPFAM" id="SSF56219">
    <property type="entry name" value="DNase I-like"/>
    <property type="match status" value="1"/>
</dbReference>
<dbReference type="GO" id="GO:0016020">
    <property type="term" value="C:membrane"/>
    <property type="evidence" value="ECO:0007669"/>
    <property type="project" value="GOC"/>
</dbReference>
<dbReference type="PANTHER" id="PTHR14859:SF15">
    <property type="entry name" value="ENDONUCLEASE_EXONUCLEASE_PHOSPHATASE DOMAIN-CONTAINING PROTEIN"/>
    <property type="match status" value="1"/>
</dbReference>